<feature type="domain" description="LpxI N-terminal" evidence="2">
    <location>
        <begin position="7"/>
        <end position="135"/>
    </location>
</feature>
<keyword evidence="4" id="KW-1185">Reference proteome</keyword>
<dbReference type="EMBL" id="JAIRBM010000007">
    <property type="protein sequence ID" value="MBZ6076925.1"/>
    <property type="molecule type" value="Genomic_DNA"/>
</dbReference>
<dbReference type="Pfam" id="PF17930">
    <property type="entry name" value="LpxI_N"/>
    <property type="match status" value="1"/>
</dbReference>
<dbReference type="RefSeq" id="WP_224313240.1">
    <property type="nucleotide sequence ID" value="NZ_JAIRBM010000007.1"/>
</dbReference>
<dbReference type="Gene3D" id="3.40.50.20">
    <property type="match status" value="1"/>
</dbReference>
<dbReference type="Proteomes" id="UP000704176">
    <property type="component" value="Unassembled WGS sequence"/>
</dbReference>
<evidence type="ECO:0000313" key="4">
    <source>
        <dbReference type="Proteomes" id="UP000704176"/>
    </source>
</evidence>
<accession>A0ABS7VN28</accession>
<dbReference type="EC" id="3.6.1.54" evidence="3"/>
<dbReference type="Gene3D" id="3.40.140.80">
    <property type="match status" value="1"/>
</dbReference>
<comment type="caution">
    <text evidence="3">The sequence shown here is derived from an EMBL/GenBank/DDBJ whole genome shotgun (WGS) entry which is preliminary data.</text>
</comment>
<keyword evidence="3" id="KW-0378">Hydrolase</keyword>
<dbReference type="GO" id="GO:0016787">
    <property type="term" value="F:hydrolase activity"/>
    <property type="evidence" value="ECO:0007669"/>
    <property type="project" value="UniProtKB-KW"/>
</dbReference>
<dbReference type="InterPro" id="IPR053174">
    <property type="entry name" value="LpxI"/>
</dbReference>
<dbReference type="PANTHER" id="PTHR39962:SF1">
    <property type="entry name" value="LPXI FAMILY PROTEIN"/>
    <property type="match status" value="1"/>
</dbReference>
<feature type="domain" description="LpxI C-terminal" evidence="1">
    <location>
        <begin position="143"/>
        <end position="276"/>
    </location>
</feature>
<dbReference type="Pfam" id="PF06230">
    <property type="entry name" value="LpxI_C"/>
    <property type="match status" value="1"/>
</dbReference>
<reference evidence="3 4" key="1">
    <citation type="submission" date="2021-09" db="EMBL/GenBank/DDBJ databases">
        <title>The complete genome sequence of a new microorganism.</title>
        <authorList>
            <person name="Zi Z."/>
        </authorList>
    </citation>
    <scope>NUCLEOTIDE SEQUENCE [LARGE SCALE GENOMIC DNA]</scope>
    <source>
        <strain evidence="3 4">WGZ8</strain>
    </source>
</reference>
<dbReference type="InterPro" id="IPR041255">
    <property type="entry name" value="LpxI_N"/>
</dbReference>
<evidence type="ECO:0000259" key="2">
    <source>
        <dbReference type="Pfam" id="PF17930"/>
    </source>
</evidence>
<dbReference type="InterPro" id="IPR043167">
    <property type="entry name" value="LpxI_C_sf"/>
</dbReference>
<gene>
    <name evidence="3" type="primary">lpxI</name>
    <name evidence="3" type="ORF">K9B37_11620</name>
</gene>
<organism evidence="3 4">
    <name type="scientific">Microvirga puerhi</name>
    <dbReference type="NCBI Taxonomy" id="2876078"/>
    <lineage>
        <taxon>Bacteria</taxon>
        <taxon>Pseudomonadati</taxon>
        <taxon>Pseudomonadota</taxon>
        <taxon>Alphaproteobacteria</taxon>
        <taxon>Hyphomicrobiales</taxon>
        <taxon>Methylobacteriaceae</taxon>
        <taxon>Microvirga</taxon>
    </lineage>
</organism>
<dbReference type="PANTHER" id="PTHR39962">
    <property type="entry name" value="BLL4848 PROTEIN"/>
    <property type="match status" value="1"/>
</dbReference>
<dbReference type="InterPro" id="IPR010415">
    <property type="entry name" value="LpxI_C"/>
</dbReference>
<evidence type="ECO:0000313" key="3">
    <source>
        <dbReference type="EMBL" id="MBZ6076925.1"/>
    </source>
</evidence>
<name>A0ABS7VN28_9HYPH</name>
<protein>
    <submittedName>
        <fullName evidence="3">UDP-2,3-diacylglucosamine diphosphatase LpxI</fullName>
        <ecNumber evidence="3">3.6.1.54</ecNumber>
    </submittedName>
</protein>
<proteinExistence type="predicted"/>
<sequence>MTGDGPIAILAGSGQLPIQLVEHLERKGEDCRVLAFRGFAAPELRRRAQASVDLLDLKSIMATLEGWQPKAVALVGAVRRPGFSALLGAYSLLRNRQEVKEVIARGDDQVLRGAVMLLEERGYRVVGAHELAPDLVAPLSLHGRHLPSEDDRQAVAFGIELLSSVSAFDIGQAAVVARRHVLAVEGPEGTDRMLHRVAGFRRSWFGLRRRREGGVLIKAAKRGQDLRVDMPAIGPRTIVESARAGLSGVAIGAGSTLIVEQDRTLKLADDLGLFLMAVDLPWMENGHGE</sequence>
<evidence type="ECO:0000259" key="1">
    <source>
        <dbReference type="Pfam" id="PF06230"/>
    </source>
</evidence>